<dbReference type="EMBL" id="AP022870">
    <property type="protein sequence ID" value="BCB79208.1"/>
    <property type="molecule type" value="Genomic_DNA"/>
</dbReference>
<dbReference type="Pfam" id="PF01061">
    <property type="entry name" value="ABC2_membrane"/>
    <property type="match status" value="1"/>
</dbReference>
<dbReference type="InterPro" id="IPR047817">
    <property type="entry name" value="ABC2_TM_bact-type"/>
</dbReference>
<dbReference type="GO" id="GO:0046677">
    <property type="term" value="P:response to antibiotic"/>
    <property type="evidence" value="ECO:0007669"/>
    <property type="project" value="UniProtKB-KW"/>
</dbReference>
<dbReference type="PROSITE" id="PS51012">
    <property type="entry name" value="ABC_TM2"/>
    <property type="match status" value="1"/>
</dbReference>
<dbReference type="PANTHER" id="PTHR43229">
    <property type="entry name" value="NODULATION PROTEIN J"/>
    <property type="match status" value="1"/>
</dbReference>
<evidence type="ECO:0000259" key="7">
    <source>
        <dbReference type="PROSITE" id="PS51012"/>
    </source>
</evidence>
<dbReference type="PIRSF" id="PIRSF006648">
    <property type="entry name" value="DrrB"/>
    <property type="match status" value="1"/>
</dbReference>
<keyword evidence="2 6" id="KW-0812">Transmembrane</keyword>
<dbReference type="PANTHER" id="PTHR43229:SF2">
    <property type="entry name" value="NODULATION PROTEIN J"/>
    <property type="match status" value="1"/>
</dbReference>
<organism evidence="8 9">
    <name type="scientific">Phytohabitans flavus</name>
    <dbReference type="NCBI Taxonomy" id="1076124"/>
    <lineage>
        <taxon>Bacteria</taxon>
        <taxon>Bacillati</taxon>
        <taxon>Actinomycetota</taxon>
        <taxon>Actinomycetes</taxon>
        <taxon>Micromonosporales</taxon>
        <taxon>Micromonosporaceae</taxon>
    </lineage>
</organism>
<feature type="transmembrane region" description="Helical" evidence="6">
    <location>
        <begin position="126"/>
        <end position="147"/>
    </location>
</feature>
<dbReference type="GO" id="GO:0043190">
    <property type="term" value="C:ATP-binding cassette (ABC) transporter complex"/>
    <property type="evidence" value="ECO:0007669"/>
    <property type="project" value="InterPro"/>
</dbReference>
<feature type="transmembrane region" description="Helical" evidence="6">
    <location>
        <begin position="33"/>
        <end position="61"/>
    </location>
</feature>
<dbReference type="InterPro" id="IPR000412">
    <property type="entry name" value="ABC_2_transport"/>
</dbReference>
<dbReference type="AlphaFoldDB" id="A0A6F8XZR1"/>
<feature type="domain" description="ABC transmembrane type-2" evidence="7">
    <location>
        <begin position="36"/>
        <end position="266"/>
    </location>
</feature>
<feature type="transmembrane region" description="Helical" evidence="6">
    <location>
        <begin position="188"/>
        <end position="206"/>
    </location>
</feature>
<dbReference type="InterPro" id="IPR051784">
    <property type="entry name" value="Nod_factor_ABC_transporter"/>
</dbReference>
<keyword evidence="4 6" id="KW-0472">Membrane</keyword>
<keyword evidence="6" id="KW-1003">Cell membrane</keyword>
<dbReference type="GO" id="GO:0140359">
    <property type="term" value="F:ABC-type transporter activity"/>
    <property type="evidence" value="ECO:0007669"/>
    <property type="project" value="InterPro"/>
</dbReference>
<evidence type="ECO:0000256" key="3">
    <source>
        <dbReference type="ARBA" id="ARBA00022989"/>
    </source>
</evidence>
<sequence>MVTLVLPRLLSFEGAGRRSASVTERNVAALKSAYWVVLISGFFEPLLYLLSIGVGVGGLVGDLTLPSGQVVEYAAFVAPAMLASSAMSGALSETTFNFFGKMKFMKLYDGVLATPVQPFEIALGELAWAMVRGSLYSAAFLVVMFALDLTTGLRALAAFPAAVLVGFAFGALGMALSTYMRGWQDFDLIGSAQFALFLFSGTFVPAESYPSVLRWLIEVTPLYRAVDLLRGISTGSLGATGWLDLAYLLVVTAVGLMIASRRMAKLLCK</sequence>
<feature type="transmembrane region" description="Helical" evidence="6">
    <location>
        <begin position="239"/>
        <end position="259"/>
    </location>
</feature>
<dbReference type="Proteomes" id="UP000502508">
    <property type="component" value="Chromosome"/>
</dbReference>
<protein>
    <recommendedName>
        <fullName evidence="6">Transport permease protein</fullName>
    </recommendedName>
</protein>
<evidence type="ECO:0000313" key="8">
    <source>
        <dbReference type="EMBL" id="BCB79208.1"/>
    </source>
</evidence>
<dbReference type="KEGG" id="pfla:Pflav_056180"/>
<keyword evidence="3 6" id="KW-1133">Transmembrane helix</keyword>
<evidence type="ECO:0000256" key="5">
    <source>
        <dbReference type="ARBA" id="ARBA00023251"/>
    </source>
</evidence>
<evidence type="ECO:0000256" key="6">
    <source>
        <dbReference type="RuleBase" id="RU361157"/>
    </source>
</evidence>
<keyword evidence="9" id="KW-1185">Reference proteome</keyword>
<evidence type="ECO:0000256" key="4">
    <source>
        <dbReference type="ARBA" id="ARBA00023136"/>
    </source>
</evidence>
<reference evidence="8 9" key="2">
    <citation type="submission" date="2020-03" db="EMBL/GenBank/DDBJ databases">
        <authorList>
            <person name="Ichikawa N."/>
            <person name="Kimura A."/>
            <person name="Kitahashi Y."/>
            <person name="Uohara A."/>
        </authorList>
    </citation>
    <scope>NUCLEOTIDE SEQUENCE [LARGE SCALE GENOMIC DNA]</scope>
    <source>
        <strain evidence="8 9">NBRC 107702</strain>
    </source>
</reference>
<comment type="similarity">
    <text evidence="6">Belongs to the ABC-2 integral membrane protein family.</text>
</comment>
<comment type="subcellular location">
    <subcellularLocation>
        <location evidence="6">Cell membrane</location>
        <topology evidence="6">Multi-pass membrane protein</topology>
    </subcellularLocation>
    <subcellularLocation>
        <location evidence="1">Membrane</location>
        <topology evidence="1">Multi-pass membrane protein</topology>
    </subcellularLocation>
</comment>
<dbReference type="PRINTS" id="PR00164">
    <property type="entry name" value="ABC2TRNSPORT"/>
</dbReference>
<dbReference type="InterPro" id="IPR013525">
    <property type="entry name" value="ABC2_TM"/>
</dbReference>
<feature type="transmembrane region" description="Helical" evidence="6">
    <location>
        <begin position="153"/>
        <end position="176"/>
    </location>
</feature>
<accession>A0A6F8XZR1</accession>
<dbReference type="RefSeq" id="WP_173039080.1">
    <property type="nucleotide sequence ID" value="NZ_AP022870.1"/>
</dbReference>
<proteinExistence type="inferred from homology"/>
<feature type="transmembrane region" description="Helical" evidence="6">
    <location>
        <begin position="73"/>
        <end position="99"/>
    </location>
</feature>
<reference evidence="8 9" key="1">
    <citation type="submission" date="2020-03" db="EMBL/GenBank/DDBJ databases">
        <title>Whole genome shotgun sequence of Phytohabitans flavus NBRC 107702.</title>
        <authorList>
            <person name="Komaki H."/>
            <person name="Tamura T."/>
        </authorList>
    </citation>
    <scope>NUCLEOTIDE SEQUENCE [LARGE SCALE GENOMIC DNA]</scope>
    <source>
        <strain evidence="8 9">NBRC 107702</strain>
    </source>
</reference>
<keyword evidence="5" id="KW-0046">Antibiotic resistance</keyword>
<evidence type="ECO:0000256" key="2">
    <source>
        <dbReference type="ARBA" id="ARBA00022692"/>
    </source>
</evidence>
<gene>
    <name evidence="8" type="ORF">Pflav_056180</name>
</gene>
<evidence type="ECO:0000313" key="9">
    <source>
        <dbReference type="Proteomes" id="UP000502508"/>
    </source>
</evidence>
<keyword evidence="6" id="KW-0813">Transport</keyword>
<name>A0A6F8XZR1_9ACTN</name>
<evidence type="ECO:0000256" key="1">
    <source>
        <dbReference type="ARBA" id="ARBA00004141"/>
    </source>
</evidence>